<dbReference type="GO" id="GO:0003872">
    <property type="term" value="F:6-phosphofructokinase activity"/>
    <property type="evidence" value="ECO:0007669"/>
    <property type="project" value="TreeGrafter"/>
</dbReference>
<dbReference type="PROSITE" id="PS00583">
    <property type="entry name" value="PFKB_KINASES_1"/>
    <property type="match status" value="1"/>
</dbReference>
<evidence type="ECO:0000256" key="5">
    <source>
        <dbReference type="ARBA" id="ARBA00022840"/>
    </source>
</evidence>
<evidence type="ECO:0000256" key="3">
    <source>
        <dbReference type="ARBA" id="ARBA00022741"/>
    </source>
</evidence>
<name>A0A918VB19_9SPHN</name>
<reference evidence="8" key="1">
    <citation type="journal article" date="2014" name="Int. J. Syst. Evol. Microbiol.">
        <title>Complete genome sequence of Corynebacterium casei LMG S-19264T (=DSM 44701T), isolated from a smear-ripened cheese.</title>
        <authorList>
            <consortium name="US DOE Joint Genome Institute (JGI-PGF)"/>
            <person name="Walter F."/>
            <person name="Albersmeier A."/>
            <person name="Kalinowski J."/>
            <person name="Ruckert C."/>
        </authorList>
    </citation>
    <scope>NUCLEOTIDE SEQUENCE</scope>
    <source>
        <strain evidence="8">KCTC 32422</strain>
    </source>
</reference>
<dbReference type="Gene3D" id="3.40.1190.20">
    <property type="match status" value="1"/>
</dbReference>
<evidence type="ECO:0000256" key="1">
    <source>
        <dbReference type="ARBA" id="ARBA00010688"/>
    </source>
</evidence>
<dbReference type="RefSeq" id="WP_189538665.1">
    <property type="nucleotide sequence ID" value="NZ_BMZD01000001.1"/>
</dbReference>
<keyword evidence="2 6" id="KW-0808">Transferase</keyword>
<dbReference type="CDD" id="cd01164">
    <property type="entry name" value="FruK_PfkB_like"/>
    <property type="match status" value="1"/>
</dbReference>
<comment type="similarity">
    <text evidence="1 6">Belongs to the carbohydrate kinase PfkB family.</text>
</comment>
<dbReference type="EMBL" id="BMZD01000001">
    <property type="protein sequence ID" value="GGZ87748.1"/>
    <property type="molecule type" value="Genomic_DNA"/>
</dbReference>
<evidence type="ECO:0000313" key="8">
    <source>
        <dbReference type="EMBL" id="GGZ87748.1"/>
    </source>
</evidence>
<organism evidence="8 9">
    <name type="scientific">Novosphingobium arvoryzae</name>
    <dbReference type="NCBI Taxonomy" id="1256514"/>
    <lineage>
        <taxon>Bacteria</taxon>
        <taxon>Pseudomonadati</taxon>
        <taxon>Pseudomonadota</taxon>
        <taxon>Alphaproteobacteria</taxon>
        <taxon>Sphingomonadales</taxon>
        <taxon>Sphingomonadaceae</taxon>
        <taxon>Novosphingobium</taxon>
    </lineage>
</organism>
<accession>A0A918VB19</accession>
<comment type="caution">
    <text evidence="8">The sequence shown here is derived from an EMBL/GenBank/DDBJ whole genome shotgun (WGS) entry which is preliminary data.</text>
</comment>
<dbReference type="Pfam" id="PF00294">
    <property type="entry name" value="PfkB"/>
    <property type="match status" value="1"/>
</dbReference>
<dbReference type="AlphaFoldDB" id="A0A918VB19"/>
<keyword evidence="3" id="KW-0547">Nucleotide-binding</keyword>
<dbReference type="GO" id="GO:0005829">
    <property type="term" value="C:cytosol"/>
    <property type="evidence" value="ECO:0007669"/>
    <property type="project" value="TreeGrafter"/>
</dbReference>
<dbReference type="PANTHER" id="PTHR46566:SF2">
    <property type="entry name" value="ATP-DEPENDENT 6-PHOSPHOFRUCTOKINASE ISOZYME 2"/>
    <property type="match status" value="1"/>
</dbReference>
<evidence type="ECO:0000256" key="4">
    <source>
        <dbReference type="ARBA" id="ARBA00022777"/>
    </source>
</evidence>
<reference evidence="8" key="2">
    <citation type="submission" date="2020-09" db="EMBL/GenBank/DDBJ databases">
        <authorList>
            <person name="Sun Q."/>
            <person name="Kim S."/>
        </authorList>
    </citation>
    <scope>NUCLEOTIDE SEQUENCE</scope>
    <source>
        <strain evidence="8">KCTC 32422</strain>
    </source>
</reference>
<evidence type="ECO:0000259" key="7">
    <source>
        <dbReference type="Pfam" id="PF00294"/>
    </source>
</evidence>
<sequence length="307" mass="31780">MQETIASLTLNPTIDTSYVVERMAHTHKMRAQAEHYDPGGGGINVARVLVRLGGSARCHYLSGGATGIALDGLLDQHQLVRVPTRIAGDTRIAVAALELETGKEYRIIPPGPTVQESEWRACLERLGEINCRYLVASGSLPPGVPNDFYVRAARIADARGARFVLDSSGRGLNAALAAGGVHLVKPSLGELSHFIGHDLPDDTAIAAAARGIVAQGLAEIVAVTMGHHGALVASAEQVLRLPAIPIQAASAVGAGDSFLGAMIFALSQGDTVEEAAKLGLAAGAAAVLAPGTGLAHPADIRRLRAMI</sequence>
<keyword evidence="9" id="KW-1185">Reference proteome</keyword>
<dbReference type="InterPro" id="IPR002173">
    <property type="entry name" value="Carboh/pur_kinase_PfkB_CS"/>
</dbReference>
<evidence type="ECO:0000313" key="9">
    <source>
        <dbReference type="Proteomes" id="UP000634139"/>
    </source>
</evidence>
<dbReference type="InterPro" id="IPR029056">
    <property type="entry name" value="Ribokinase-like"/>
</dbReference>
<dbReference type="NCBIfam" id="TIGR03168">
    <property type="entry name" value="1-PFK"/>
    <property type="match status" value="1"/>
</dbReference>
<dbReference type="PIRSF" id="PIRSF000535">
    <property type="entry name" value="1PFK/6PFK/LacC"/>
    <property type="match status" value="1"/>
</dbReference>
<dbReference type="Proteomes" id="UP000634139">
    <property type="component" value="Unassembled WGS sequence"/>
</dbReference>
<protein>
    <recommendedName>
        <fullName evidence="6">Phosphofructokinase</fullName>
    </recommendedName>
</protein>
<dbReference type="GO" id="GO:0005524">
    <property type="term" value="F:ATP binding"/>
    <property type="evidence" value="ECO:0007669"/>
    <property type="project" value="UniProtKB-KW"/>
</dbReference>
<evidence type="ECO:0000256" key="2">
    <source>
        <dbReference type="ARBA" id="ARBA00022679"/>
    </source>
</evidence>
<dbReference type="PANTHER" id="PTHR46566">
    <property type="entry name" value="1-PHOSPHOFRUCTOKINASE-RELATED"/>
    <property type="match status" value="1"/>
</dbReference>
<keyword evidence="5" id="KW-0067">ATP-binding</keyword>
<feature type="domain" description="Carbohydrate kinase PfkB" evidence="7">
    <location>
        <begin position="14"/>
        <end position="296"/>
    </location>
</feature>
<dbReference type="InterPro" id="IPR017583">
    <property type="entry name" value="Tagatose/fructose_Pkinase"/>
</dbReference>
<keyword evidence="4" id="KW-0418">Kinase</keyword>
<evidence type="ECO:0000256" key="6">
    <source>
        <dbReference type="PIRNR" id="PIRNR000535"/>
    </source>
</evidence>
<dbReference type="InterPro" id="IPR011611">
    <property type="entry name" value="PfkB_dom"/>
</dbReference>
<proteinExistence type="inferred from homology"/>
<gene>
    <name evidence="8" type="ORF">GCM10011617_03120</name>
</gene>
<dbReference type="SUPFAM" id="SSF53613">
    <property type="entry name" value="Ribokinase-like"/>
    <property type="match status" value="1"/>
</dbReference>